<dbReference type="AlphaFoldDB" id="A0A9D3Y4U6"/>
<keyword evidence="2" id="KW-1185">Reference proteome</keyword>
<comment type="caution">
    <text evidence="1">The sequence shown here is derived from an EMBL/GenBank/DDBJ whole genome shotgun (WGS) entry which is preliminary data.</text>
</comment>
<accession>A0A9D3Y4U6</accession>
<dbReference type="EMBL" id="JAIWYP010000017">
    <property type="protein sequence ID" value="KAH3693112.1"/>
    <property type="molecule type" value="Genomic_DNA"/>
</dbReference>
<reference evidence="1" key="2">
    <citation type="submission" date="2020-11" db="EMBL/GenBank/DDBJ databases">
        <authorList>
            <person name="McCartney M.A."/>
            <person name="Auch B."/>
            <person name="Kono T."/>
            <person name="Mallez S."/>
            <person name="Becker A."/>
            <person name="Gohl D.M."/>
            <person name="Silverstein K.A.T."/>
            <person name="Koren S."/>
            <person name="Bechman K.B."/>
            <person name="Herman A."/>
            <person name="Abrahante J.E."/>
            <person name="Garbe J."/>
        </authorList>
    </citation>
    <scope>NUCLEOTIDE SEQUENCE</scope>
    <source>
        <strain evidence="1">Duluth1</strain>
        <tissue evidence="1">Whole animal</tissue>
    </source>
</reference>
<name>A0A9D3Y4U6_DREPO</name>
<organism evidence="1 2">
    <name type="scientific">Dreissena polymorpha</name>
    <name type="common">Zebra mussel</name>
    <name type="synonym">Mytilus polymorpha</name>
    <dbReference type="NCBI Taxonomy" id="45954"/>
    <lineage>
        <taxon>Eukaryota</taxon>
        <taxon>Metazoa</taxon>
        <taxon>Spiralia</taxon>
        <taxon>Lophotrochozoa</taxon>
        <taxon>Mollusca</taxon>
        <taxon>Bivalvia</taxon>
        <taxon>Autobranchia</taxon>
        <taxon>Heteroconchia</taxon>
        <taxon>Euheterodonta</taxon>
        <taxon>Imparidentia</taxon>
        <taxon>Neoheterodontei</taxon>
        <taxon>Myida</taxon>
        <taxon>Dreissenoidea</taxon>
        <taxon>Dreissenidae</taxon>
        <taxon>Dreissena</taxon>
    </lineage>
</organism>
<dbReference type="Proteomes" id="UP000828390">
    <property type="component" value="Unassembled WGS sequence"/>
</dbReference>
<gene>
    <name evidence="1" type="ORF">DPMN_192513</name>
</gene>
<protein>
    <submittedName>
        <fullName evidence="1">Uncharacterized protein</fullName>
    </submittedName>
</protein>
<sequence length="148" mass="17084">MTVELLKADIAQPHSVLGEICLQTFKKNNVKLRKTIFYKFKALKRLFSEKEPQIIDECDTISKENETLPEIILDMDETEINNEFDNTAMADISPKRRGTSEESMFEINTIEINTCNESDNPEESLLDNKSTVKEQLLKQFTVSLEYSK</sequence>
<reference evidence="1" key="1">
    <citation type="journal article" date="2019" name="bioRxiv">
        <title>The Genome of the Zebra Mussel, Dreissena polymorpha: A Resource for Invasive Species Research.</title>
        <authorList>
            <person name="McCartney M.A."/>
            <person name="Auch B."/>
            <person name="Kono T."/>
            <person name="Mallez S."/>
            <person name="Zhang Y."/>
            <person name="Obille A."/>
            <person name="Becker A."/>
            <person name="Abrahante J.E."/>
            <person name="Garbe J."/>
            <person name="Badalamenti J.P."/>
            <person name="Herman A."/>
            <person name="Mangelson H."/>
            <person name="Liachko I."/>
            <person name="Sullivan S."/>
            <person name="Sone E.D."/>
            <person name="Koren S."/>
            <person name="Silverstein K.A.T."/>
            <person name="Beckman K.B."/>
            <person name="Gohl D.M."/>
        </authorList>
    </citation>
    <scope>NUCLEOTIDE SEQUENCE</scope>
    <source>
        <strain evidence="1">Duluth1</strain>
        <tissue evidence="1">Whole animal</tissue>
    </source>
</reference>
<evidence type="ECO:0000313" key="2">
    <source>
        <dbReference type="Proteomes" id="UP000828390"/>
    </source>
</evidence>
<evidence type="ECO:0000313" key="1">
    <source>
        <dbReference type="EMBL" id="KAH3693112.1"/>
    </source>
</evidence>
<proteinExistence type="predicted"/>